<evidence type="ECO:0000256" key="1">
    <source>
        <dbReference type="SAM" id="MobiDB-lite"/>
    </source>
</evidence>
<feature type="compositionally biased region" description="Polar residues" evidence="1">
    <location>
        <begin position="322"/>
        <end position="333"/>
    </location>
</feature>
<feature type="region of interest" description="Disordered" evidence="1">
    <location>
        <begin position="315"/>
        <end position="336"/>
    </location>
</feature>
<dbReference type="EMBL" id="OB660673">
    <property type="protein sequence ID" value="CAD7225838.1"/>
    <property type="molecule type" value="Genomic_DNA"/>
</dbReference>
<feature type="compositionally biased region" description="Low complexity" evidence="1">
    <location>
        <begin position="243"/>
        <end position="254"/>
    </location>
</feature>
<organism evidence="2">
    <name type="scientific">Cyprideis torosa</name>
    <dbReference type="NCBI Taxonomy" id="163714"/>
    <lineage>
        <taxon>Eukaryota</taxon>
        <taxon>Metazoa</taxon>
        <taxon>Ecdysozoa</taxon>
        <taxon>Arthropoda</taxon>
        <taxon>Crustacea</taxon>
        <taxon>Oligostraca</taxon>
        <taxon>Ostracoda</taxon>
        <taxon>Podocopa</taxon>
        <taxon>Podocopida</taxon>
        <taxon>Cytherocopina</taxon>
        <taxon>Cytheroidea</taxon>
        <taxon>Cytherideidae</taxon>
        <taxon>Cyprideis</taxon>
    </lineage>
</organism>
<feature type="region of interest" description="Disordered" evidence="1">
    <location>
        <begin position="429"/>
        <end position="561"/>
    </location>
</feature>
<protein>
    <submittedName>
        <fullName evidence="2">Uncharacterized protein</fullName>
    </submittedName>
</protein>
<gene>
    <name evidence="2" type="ORF">CTOB1V02_LOCUS3770</name>
</gene>
<dbReference type="OrthoDB" id="6382825at2759"/>
<feature type="region of interest" description="Disordered" evidence="1">
    <location>
        <begin position="606"/>
        <end position="636"/>
    </location>
</feature>
<evidence type="ECO:0000313" key="2">
    <source>
        <dbReference type="EMBL" id="CAD7225838.1"/>
    </source>
</evidence>
<reference evidence="2" key="1">
    <citation type="submission" date="2020-11" db="EMBL/GenBank/DDBJ databases">
        <authorList>
            <person name="Tran Van P."/>
        </authorList>
    </citation>
    <scope>NUCLEOTIDE SEQUENCE</scope>
</reference>
<feature type="compositionally biased region" description="Low complexity" evidence="1">
    <location>
        <begin position="224"/>
        <end position="234"/>
    </location>
</feature>
<feature type="compositionally biased region" description="Polar residues" evidence="1">
    <location>
        <begin position="429"/>
        <end position="438"/>
    </location>
</feature>
<feature type="compositionally biased region" description="Low complexity" evidence="1">
    <location>
        <begin position="207"/>
        <end position="216"/>
    </location>
</feature>
<name>A0A7R8ZJA7_9CRUS</name>
<sequence length="810" mass="88956">MIKIPTFGVSVTSPFGVEEVLESHWEISRDEGEFLDCKFWSRHDGSLEAEMECDDCHSLLWDRIWPVVLVKPGDDVLLLARCRLSEPTSDGHEKESDMWVSDIWVSDIWVSDMWVSDIWVSDMWVSDIWVSDIWVSDIWVSDIWVSDMWVSDIWDGSAGNLEGLASRYADFFKTQYVDVLDLLQEFRRREWEEMRSGRSNRLPPRPQSRASTNRSSSPPPPAPSGAQSQSSSSPMTPHAQWGSSTSHSSAASPSPMHPPTNVQSDGRLQERGGPFNLPLLGPPTSSQPPCSAPSPMANNCSAAPPQHLQCDMLRGVPGGFSSRGNQSATNSPLGSPMGLPPAFVLEGGRPHPLSALYTPGKYQPSSCLSDAEEREIYGYGLPAKGKKKFFRSQGSADSGSKRLLSPDRCGLTRMCIYDAAGYEGVQASCSSRQTNGRNPGSGPFGHRGPPGYPMKKAKGHSGTGTLSRLFRTLRVQKGAGDHGRRKRPDKGEVESPDPQTLAADPLITPVPPSSIFTTNQTPSAFSFAPPTSQAPPPPDRTTTTPTSIASGDNIPSPYCNLNGPPIMAKDFVGSDPLLGSPTTDREVIGIGEAIERYKQIERQKRMQEQREQSMGLMGEQRKDQPHRPTGPPATAYARGKGAVALEFEDIKIKGVVPLQDDSLIFLPSLPPLERNSLDLPRPLSTKAIDLDSPLTSRSSLYLWPHFYRRTFEVKINSPSGMIGKQASVSRRPLRPLIFPPKRNRTAPLPALVVDLNPGSRQQGCCCLLQRERSQPLSARARNENIPAGVPIILRRMLLLRPHPPDSLHVI</sequence>
<proteinExistence type="predicted"/>
<feature type="compositionally biased region" description="Low complexity" evidence="1">
    <location>
        <begin position="521"/>
        <end position="531"/>
    </location>
</feature>
<feature type="compositionally biased region" description="Low complexity" evidence="1">
    <location>
        <begin position="272"/>
        <end position="283"/>
    </location>
</feature>
<accession>A0A7R8ZJA7</accession>
<feature type="region of interest" description="Disordered" evidence="1">
    <location>
        <begin position="193"/>
        <end position="299"/>
    </location>
</feature>
<dbReference type="AlphaFoldDB" id="A0A7R8ZJA7"/>